<dbReference type="Gene3D" id="3.90.640.10">
    <property type="entry name" value="Actin, Chain A, domain 4"/>
    <property type="match status" value="2"/>
</dbReference>
<protein>
    <submittedName>
        <fullName evidence="4">Hsp70 family protein</fullName>
    </submittedName>
</protein>
<dbReference type="PANTHER" id="PTHR42749:SF1">
    <property type="entry name" value="CELL SHAPE-DETERMINING PROTEIN MREB"/>
    <property type="match status" value="1"/>
</dbReference>
<dbReference type="InterPro" id="IPR013126">
    <property type="entry name" value="Hsp_70_fam"/>
</dbReference>
<dbReference type="EMBL" id="CP018228">
    <property type="protein sequence ID" value="API52466.1"/>
    <property type="molecule type" value="Genomic_DNA"/>
</dbReference>
<dbReference type="InterPro" id="IPR018181">
    <property type="entry name" value="Heat_shock_70_CS"/>
</dbReference>
<reference evidence="4 5" key="1">
    <citation type="submission" date="2016-11" db="EMBL/GenBank/DDBJ databases">
        <title>Rhizobium leguminosarum bv. viciae strain Vaf12 isolated from Vavilovia formosa root nodules from Russia, Dagestan.</title>
        <authorList>
            <person name="Kimeklis A."/>
        </authorList>
    </citation>
    <scope>NUCLEOTIDE SEQUENCE [LARGE SCALE GENOMIC DNA]</scope>
    <source>
        <strain evidence="4 5">Vaf-108</strain>
    </source>
</reference>
<dbReference type="AlphaFoldDB" id="A0A1L3Z9U8"/>
<proteinExistence type="inferred from homology"/>
<dbReference type="Pfam" id="PF00012">
    <property type="entry name" value="HSP70"/>
    <property type="match status" value="2"/>
</dbReference>
<sequence length="430" mass="47373">MAQALGFDFGTTNTVLAMADGGATRSMAFTSTEGTADSMRTALSFMKDAQLGASALKVEAGHAAIRQFIDNPGECRFLQSIKTFAASALFQGTLIFAKRHNFEDLMEIFVRRLRNYAGDNWPSDVGRIVTGRPVHFAGASPDPALATERYNAALSRFGFPEIHYVYEPVAAAFYFAQNLKQDATVLVADFGGGTTDYSLIRFETVAGRLTATPIGHSGVGVAGDHFDYRMIDNIVAPLIGKGSHFKSFDKILEVPSNYYSSFGRWNQLSIFKTTREFEDLKKLVRTSLEPEKLEIFIDLIDHDEGYPLYQAVSATKLALSASEEAPFDFAPLGRSGHRSIKRSDFEGWIADDLARIEGALDDVLDKTETKPAEIDKVFLTGGTSFVPAVRRIFTERFERDRIESGGELLSIAHGLALIGERDDIAQWTVQ</sequence>
<evidence type="ECO:0000256" key="1">
    <source>
        <dbReference type="ARBA" id="ARBA00007381"/>
    </source>
</evidence>
<dbReference type="RefSeq" id="WP_072638966.1">
    <property type="nucleotide sequence ID" value="NZ_CP018228.1"/>
</dbReference>
<evidence type="ECO:0000313" key="5">
    <source>
        <dbReference type="Proteomes" id="UP000183050"/>
    </source>
</evidence>
<dbReference type="GO" id="GO:0140662">
    <property type="term" value="F:ATP-dependent protein folding chaperone"/>
    <property type="evidence" value="ECO:0007669"/>
    <property type="project" value="InterPro"/>
</dbReference>
<dbReference type="PANTHER" id="PTHR42749">
    <property type="entry name" value="CELL SHAPE-DETERMINING PROTEIN MREB"/>
    <property type="match status" value="1"/>
</dbReference>
<dbReference type="CDD" id="cd10231">
    <property type="entry name" value="ASKHA_NBD_HSP70_YegD-like"/>
    <property type="match status" value="1"/>
</dbReference>
<dbReference type="Proteomes" id="UP000183050">
    <property type="component" value="Chromosome"/>
</dbReference>
<name>A0A1L3Z9U8_RHILE</name>
<evidence type="ECO:0000313" key="4">
    <source>
        <dbReference type="EMBL" id="API52466.1"/>
    </source>
</evidence>
<gene>
    <name evidence="4" type="ORF">BMW22_13325</name>
</gene>
<dbReference type="GO" id="GO:0005524">
    <property type="term" value="F:ATP binding"/>
    <property type="evidence" value="ECO:0007669"/>
    <property type="project" value="UniProtKB-KW"/>
</dbReference>
<evidence type="ECO:0000256" key="3">
    <source>
        <dbReference type="ARBA" id="ARBA00022840"/>
    </source>
</evidence>
<dbReference type="Gene3D" id="3.30.420.40">
    <property type="match status" value="3"/>
</dbReference>
<keyword evidence="3" id="KW-0067">ATP-binding</keyword>
<dbReference type="InterPro" id="IPR043129">
    <property type="entry name" value="ATPase_NBD"/>
</dbReference>
<keyword evidence="2" id="KW-0547">Nucleotide-binding</keyword>
<evidence type="ECO:0000256" key="2">
    <source>
        <dbReference type="ARBA" id="ARBA00022741"/>
    </source>
</evidence>
<organism evidence="4 5">
    <name type="scientific">Rhizobium leguminosarum</name>
    <dbReference type="NCBI Taxonomy" id="384"/>
    <lineage>
        <taxon>Bacteria</taxon>
        <taxon>Pseudomonadati</taxon>
        <taxon>Pseudomonadota</taxon>
        <taxon>Alphaproteobacteria</taxon>
        <taxon>Hyphomicrobiales</taxon>
        <taxon>Rhizobiaceae</taxon>
        <taxon>Rhizobium/Agrobacterium group</taxon>
        <taxon>Rhizobium</taxon>
    </lineage>
</organism>
<dbReference type="InterPro" id="IPR042054">
    <property type="entry name" value="YegD-like"/>
</dbReference>
<comment type="similarity">
    <text evidence="1">Belongs to the heat shock protein 70 family.</text>
</comment>
<dbReference type="PRINTS" id="PR00301">
    <property type="entry name" value="HEATSHOCK70"/>
</dbReference>
<dbReference type="SUPFAM" id="SSF53067">
    <property type="entry name" value="Actin-like ATPase domain"/>
    <property type="match status" value="2"/>
</dbReference>
<accession>A0A1L3Z9U8</accession>
<dbReference type="PROSITE" id="PS01036">
    <property type="entry name" value="HSP70_3"/>
    <property type="match status" value="1"/>
</dbReference>